<evidence type="ECO:0000259" key="8">
    <source>
        <dbReference type="PROSITE" id="PS50928"/>
    </source>
</evidence>
<evidence type="ECO:0000313" key="9">
    <source>
        <dbReference type="EMBL" id="MBT0770435.1"/>
    </source>
</evidence>
<evidence type="ECO:0000256" key="5">
    <source>
        <dbReference type="ARBA" id="ARBA00022989"/>
    </source>
</evidence>
<evidence type="ECO:0000256" key="3">
    <source>
        <dbReference type="ARBA" id="ARBA00022475"/>
    </source>
</evidence>
<comment type="caution">
    <text evidence="9">The sequence shown here is derived from an EMBL/GenBank/DDBJ whole genome shotgun (WGS) entry which is preliminary data.</text>
</comment>
<protein>
    <submittedName>
        <fullName evidence="9">ABC transporter permease</fullName>
    </submittedName>
</protein>
<dbReference type="RefSeq" id="WP_214156726.1">
    <property type="nucleotide sequence ID" value="NZ_JAHBAY010000006.1"/>
</dbReference>
<accession>A0ABS5TH63</accession>
<feature type="transmembrane region" description="Helical" evidence="7">
    <location>
        <begin position="284"/>
        <end position="303"/>
    </location>
</feature>
<feature type="transmembrane region" description="Helical" evidence="7">
    <location>
        <begin position="227"/>
        <end position="247"/>
    </location>
</feature>
<keyword evidence="6 7" id="KW-0472">Membrane</keyword>
<dbReference type="Pfam" id="PF00528">
    <property type="entry name" value="BPD_transp_1"/>
    <property type="match status" value="1"/>
</dbReference>
<feature type="domain" description="ABC transmembrane type-1" evidence="8">
    <location>
        <begin position="107"/>
        <end position="303"/>
    </location>
</feature>
<comment type="subcellular location">
    <subcellularLocation>
        <location evidence="1 7">Cell membrane</location>
        <topology evidence="1 7">Multi-pass membrane protein</topology>
    </subcellularLocation>
</comment>
<feature type="transmembrane region" description="Helical" evidence="7">
    <location>
        <begin position="45"/>
        <end position="63"/>
    </location>
</feature>
<feature type="transmembrane region" description="Helical" evidence="7">
    <location>
        <begin position="111"/>
        <end position="134"/>
    </location>
</feature>
<proteinExistence type="inferred from homology"/>
<keyword evidence="10" id="KW-1185">Reference proteome</keyword>
<dbReference type="Gene3D" id="1.10.3720.10">
    <property type="entry name" value="MetI-like"/>
    <property type="match status" value="1"/>
</dbReference>
<evidence type="ECO:0000256" key="2">
    <source>
        <dbReference type="ARBA" id="ARBA00022448"/>
    </source>
</evidence>
<keyword evidence="3" id="KW-1003">Cell membrane</keyword>
<dbReference type="InterPro" id="IPR035906">
    <property type="entry name" value="MetI-like_sf"/>
</dbReference>
<dbReference type="Proteomes" id="UP001197247">
    <property type="component" value="Unassembled WGS sequence"/>
</dbReference>
<dbReference type="CDD" id="cd06261">
    <property type="entry name" value="TM_PBP2"/>
    <property type="match status" value="1"/>
</dbReference>
<evidence type="ECO:0000313" key="10">
    <source>
        <dbReference type="Proteomes" id="UP001197247"/>
    </source>
</evidence>
<comment type="similarity">
    <text evidence="7">Belongs to the binding-protein-dependent transport system permease family.</text>
</comment>
<dbReference type="PANTHER" id="PTHR43386">
    <property type="entry name" value="OLIGOPEPTIDE TRANSPORT SYSTEM PERMEASE PROTEIN APPC"/>
    <property type="match status" value="1"/>
</dbReference>
<dbReference type="EMBL" id="JAHBAY010000006">
    <property type="protein sequence ID" value="MBT0770435.1"/>
    <property type="molecule type" value="Genomic_DNA"/>
</dbReference>
<keyword evidence="4 7" id="KW-0812">Transmembrane</keyword>
<dbReference type="InterPro" id="IPR000515">
    <property type="entry name" value="MetI-like"/>
</dbReference>
<keyword evidence="2 7" id="KW-0813">Transport</keyword>
<dbReference type="PROSITE" id="PS50928">
    <property type="entry name" value="ABC_TM1"/>
    <property type="match status" value="1"/>
</dbReference>
<sequence>MSEPDSLAALETVEGAPGTPTASVTTAGRSRTLAGDAWETLRGSWVFWGSLVLIFIFVVMAIWPGLFAHADPRDCQAIRARQEPSGSAWFGYDVQGCDVYARTMYGARASIMVGAMSTLFTLVLGAGMGIYAGFYGGWVDILLSRITDIFIGIPILLGSIIILTSIPTPPSSEFLNILKVALAIAVLSWPSTARVARSAVIQVKQSDYVSASRALGASQSWMIRKHIIPNASAPVIVISTISLGGYIGAEATLSFLGIGLQPPVISWGIAINDAAPYIRSTPHMLLFPALFLSLTVLAFIALGDQVREALDPKTM</sequence>
<organism evidence="9 10">
    <name type="scientific">Kineosporia corallincola</name>
    <dbReference type="NCBI Taxonomy" id="2835133"/>
    <lineage>
        <taxon>Bacteria</taxon>
        <taxon>Bacillati</taxon>
        <taxon>Actinomycetota</taxon>
        <taxon>Actinomycetes</taxon>
        <taxon>Kineosporiales</taxon>
        <taxon>Kineosporiaceae</taxon>
        <taxon>Kineosporia</taxon>
    </lineage>
</organism>
<feature type="transmembrane region" description="Helical" evidence="7">
    <location>
        <begin position="146"/>
        <end position="166"/>
    </location>
</feature>
<evidence type="ECO:0000256" key="6">
    <source>
        <dbReference type="ARBA" id="ARBA00023136"/>
    </source>
</evidence>
<gene>
    <name evidence="9" type="ORF">KIH74_15940</name>
</gene>
<dbReference type="InterPro" id="IPR050366">
    <property type="entry name" value="BP-dependent_transpt_permease"/>
</dbReference>
<name>A0ABS5TH63_9ACTN</name>
<evidence type="ECO:0000256" key="4">
    <source>
        <dbReference type="ARBA" id="ARBA00022692"/>
    </source>
</evidence>
<evidence type="ECO:0000256" key="1">
    <source>
        <dbReference type="ARBA" id="ARBA00004651"/>
    </source>
</evidence>
<evidence type="ECO:0000256" key="7">
    <source>
        <dbReference type="RuleBase" id="RU363032"/>
    </source>
</evidence>
<dbReference type="SUPFAM" id="SSF161098">
    <property type="entry name" value="MetI-like"/>
    <property type="match status" value="1"/>
</dbReference>
<reference evidence="9 10" key="1">
    <citation type="submission" date="2021-05" db="EMBL/GenBank/DDBJ databases">
        <title>Kineosporia and Streptomyces sp. nov. two new marine actinobacteria isolated from Coral.</title>
        <authorList>
            <person name="Buangrab K."/>
            <person name="Sutthacheep M."/>
            <person name="Yeemin T."/>
            <person name="Harunari E."/>
            <person name="Igarashi Y."/>
            <person name="Kanchanasin P."/>
            <person name="Tanasupawat S."/>
            <person name="Phongsopitanun W."/>
        </authorList>
    </citation>
    <scope>NUCLEOTIDE SEQUENCE [LARGE SCALE GENOMIC DNA]</scope>
    <source>
        <strain evidence="9 10">J2-2</strain>
    </source>
</reference>
<dbReference type="PANTHER" id="PTHR43386:SF6">
    <property type="entry name" value="ABC TRANSPORTER PERMEASE PROTEIN"/>
    <property type="match status" value="1"/>
</dbReference>
<keyword evidence="5 7" id="KW-1133">Transmembrane helix</keyword>